<dbReference type="AlphaFoldDB" id="A0A076EEH5"/>
<dbReference type="InterPro" id="IPR050471">
    <property type="entry name" value="AB_hydrolase"/>
</dbReference>
<dbReference type="Pfam" id="PF12697">
    <property type="entry name" value="Abhydrolase_6"/>
    <property type="match status" value="1"/>
</dbReference>
<evidence type="ECO:0000313" key="3">
    <source>
        <dbReference type="Proteomes" id="UP000028488"/>
    </source>
</evidence>
<dbReference type="GO" id="GO:0016787">
    <property type="term" value="F:hydrolase activity"/>
    <property type="evidence" value="ECO:0007669"/>
    <property type="project" value="UniProtKB-KW"/>
</dbReference>
<dbReference type="InterPro" id="IPR000073">
    <property type="entry name" value="AB_hydrolase_1"/>
</dbReference>
<dbReference type="PANTHER" id="PTHR43433">
    <property type="entry name" value="HYDROLASE, ALPHA/BETA FOLD FAMILY PROTEIN"/>
    <property type="match status" value="1"/>
</dbReference>
<evidence type="ECO:0000259" key="1">
    <source>
        <dbReference type="Pfam" id="PF12697"/>
    </source>
</evidence>
<name>A0A076EEH5_RHOOP</name>
<accession>A0A076EEH5</accession>
<dbReference type="EMBL" id="CP008947">
    <property type="protein sequence ID" value="AII03552.1"/>
    <property type="molecule type" value="Genomic_DNA"/>
</dbReference>
<dbReference type="Proteomes" id="UP000028488">
    <property type="component" value="Chromosome"/>
</dbReference>
<sequence>MTTTKFDKAVGRYVHLTIDDIEYRVYYEESGSGIPLLLQHTAGCDGRQYRHLLEDEEITSHFRVITWDLPYHGRSLPPLSVRWWEQEYNLTQDFFMKFVVALAEALDCEDAVYMGSSMGGNLAPDLALHYPGVFRAVIGLEAALHSPGYYLDYWFHPEISSDSKPAAMYALTSPTAPEVGRRETTWVYSQGSPPVFKGDLHYYSVEHDLRETAQNIDTSKTAVYILNGEYDFATGPEEAEELGAQIEGAKVVPMAGLGHFPMSEDAAQFFRCIKPVLWEIRDSAVPSKVLSATQ</sequence>
<feature type="domain" description="AB hydrolase-1" evidence="1">
    <location>
        <begin position="40"/>
        <end position="270"/>
    </location>
</feature>
<dbReference type="Gene3D" id="3.40.50.1820">
    <property type="entry name" value="alpha/beta hydrolase"/>
    <property type="match status" value="1"/>
</dbReference>
<reference evidence="2 3" key="1">
    <citation type="submission" date="2014-07" db="EMBL/GenBank/DDBJ databases">
        <title>Genome Sequence of Rhodococcus opacus Strain R7, a Biodegrader of Mono- and Polycyclic Aromatic Hydrocarbons.</title>
        <authorList>
            <person name="Di Gennaro P."/>
            <person name="Zampolli J."/>
            <person name="Presti I."/>
            <person name="Cappelletti M."/>
            <person name="D'Ursi P."/>
            <person name="Orro A."/>
            <person name="Mezzelani A."/>
            <person name="Milanesi L."/>
        </authorList>
    </citation>
    <scope>NUCLEOTIDE SEQUENCE [LARGE SCALE GENOMIC DNA]</scope>
    <source>
        <strain evidence="2 3">R7</strain>
    </source>
</reference>
<organism evidence="2 3">
    <name type="scientific">Rhodococcus opacus</name>
    <name type="common">Nocardia opaca</name>
    <dbReference type="NCBI Taxonomy" id="37919"/>
    <lineage>
        <taxon>Bacteria</taxon>
        <taxon>Bacillati</taxon>
        <taxon>Actinomycetota</taxon>
        <taxon>Actinomycetes</taxon>
        <taxon>Mycobacteriales</taxon>
        <taxon>Nocardiaceae</taxon>
        <taxon>Rhodococcus</taxon>
    </lineage>
</organism>
<dbReference type="RefSeq" id="WP_128638476.1">
    <property type="nucleotide sequence ID" value="NZ_CP008947.1"/>
</dbReference>
<dbReference type="PANTHER" id="PTHR43433:SF1">
    <property type="entry name" value="BLL5160 PROTEIN"/>
    <property type="match status" value="1"/>
</dbReference>
<dbReference type="eggNOG" id="COG2267">
    <property type="taxonomic scope" value="Bacteria"/>
</dbReference>
<evidence type="ECO:0000313" key="2">
    <source>
        <dbReference type="EMBL" id="AII03552.1"/>
    </source>
</evidence>
<keyword evidence="2" id="KW-0378">Hydrolase</keyword>
<gene>
    <name evidence="2" type="ORF">EP51_02575</name>
</gene>
<dbReference type="SUPFAM" id="SSF53474">
    <property type="entry name" value="alpha/beta-Hydrolases"/>
    <property type="match status" value="1"/>
</dbReference>
<protein>
    <submittedName>
        <fullName evidence="2">Hydrolase</fullName>
    </submittedName>
</protein>
<proteinExistence type="predicted"/>
<dbReference type="InterPro" id="IPR029058">
    <property type="entry name" value="AB_hydrolase_fold"/>
</dbReference>